<evidence type="ECO:0000313" key="1">
    <source>
        <dbReference type="EMBL" id="KAF0027694.1"/>
    </source>
</evidence>
<protein>
    <submittedName>
        <fullName evidence="1">Uncharacterized protein</fullName>
    </submittedName>
</protein>
<sequence>MTKAAPARLQTEQSRLNYQAFDLSSEIDEREIYLVLIMSRKPNDTVHVQYRQRQGDRCTCTRELIRSLTRRVKHYEGFKNDDERVFAKRREIKIQRPEKRIKHSVYGKMRGTQFCHVGKWRRRGHKQATVRK</sequence>
<comment type="caution">
    <text evidence="1">The sequence shown here is derived from an EMBL/GenBank/DDBJ whole genome shotgun (WGS) entry which is preliminary data.</text>
</comment>
<dbReference type="Proteomes" id="UP000438429">
    <property type="component" value="Unassembled WGS sequence"/>
</dbReference>
<reference evidence="1 2" key="1">
    <citation type="submission" date="2019-06" db="EMBL/GenBank/DDBJ databases">
        <title>Draft genomes of female and male turbot (Scophthalmus maximus).</title>
        <authorList>
            <person name="Xu H."/>
            <person name="Xu X.-W."/>
            <person name="Shao C."/>
            <person name="Chen S."/>
        </authorList>
    </citation>
    <scope>NUCLEOTIDE SEQUENCE [LARGE SCALE GENOMIC DNA]</scope>
    <source>
        <strain evidence="1">Ysfricsl-2016a</strain>
        <tissue evidence="1">Blood</tissue>
    </source>
</reference>
<name>A0A6A4SAC2_SCOMX</name>
<organism evidence="1 2">
    <name type="scientific">Scophthalmus maximus</name>
    <name type="common">Turbot</name>
    <name type="synonym">Psetta maxima</name>
    <dbReference type="NCBI Taxonomy" id="52904"/>
    <lineage>
        <taxon>Eukaryota</taxon>
        <taxon>Metazoa</taxon>
        <taxon>Chordata</taxon>
        <taxon>Craniata</taxon>
        <taxon>Vertebrata</taxon>
        <taxon>Euteleostomi</taxon>
        <taxon>Actinopterygii</taxon>
        <taxon>Neopterygii</taxon>
        <taxon>Teleostei</taxon>
        <taxon>Neoteleostei</taxon>
        <taxon>Acanthomorphata</taxon>
        <taxon>Carangaria</taxon>
        <taxon>Pleuronectiformes</taxon>
        <taxon>Pleuronectoidei</taxon>
        <taxon>Scophthalmidae</taxon>
        <taxon>Scophthalmus</taxon>
    </lineage>
</organism>
<proteinExistence type="predicted"/>
<dbReference type="EMBL" id="VEVO01000018">
    <property type="protein sequence ID" value="KAF0027694.1"/>
    <property type="molecule type" value="Genomic_DNA"/>
</dbReference>
<evidence type="ECO:0000313" key="2">
    <source>
        <dbReference type="Proteomes" id="UP000438429"/>
    </source>
</evidence>
<accession>A0A6A4SAC2</accession>
<dbReference type="AlphaFoldDB" id="A0A6A4SAC2"/>
<gene>
    <name evidence="1" type="ORF">F2P81_020435</name>
</gene>